<dbReference type="AlphaFoldDB" id="A0A9W7CKZ5"/>
<accession>A0A9W7CKZ5</accession>
<dbReference type="Proteomes" id="UP001165160">
    <property type="component" value="Unassembled WGS sequence"/>
</dbReference>
<dbReference type="InterPro" id="IPR013094">
    <property type="entry name" value="AB_hydrolase_3"/>
</dbReference>
<dbReference type="Pfam" id="PF07859">
    <property type="entry name" value="Abhydrolase_3"/>
    <property type="match status" value="1"/>
</dbReference>
<organism evidence="2 3">
    <name type="scientific">Triparma verrucosa</name>
    <dbReference type="NCBI Taxonomy" id="1606542"/>
    <lineage>
        <taxon>Eukaryota</taxon>
        <taxon>Sar</taxon>
        <taxon>Stramenopiles</taxon>
        <taxon>Ochrophyta</taxon>
        <taxon>Bolidophyceae</taxon>
        <taxon>Parmales</taxon>
        <taxon>Triparmaceae</taxon>
        <taxon>Triparma</taxon>
    </lineage>
</organism>
<proteinExistence type="predicted"/>
<dbReference type="InterPro" id="IPR050466">
    <property type="entry name" value="Carboxylest/Gibb_receptor"/>
</dbReference>
<dbReference type="EMBL" id="BRXX01000378">
    <property type="protein sequence ID" value="GMI08211.1"/>
    <property type="molecule type" value="Genomic_DNA"/>
</dbReference>
<evidence type="ECO:0000313" key="3">
    <source>
        <dbReference type="Proteomes" id="UP001165160"/>
    </source>
</evidence>
<keyword evidence="3" id="KW-1185">Reference proteome</keyword>
<dbReference type="PANTHER" id="PTHR23024">
    <property type="entry name" value="ARYLACETAMIDE DEACETYLASE"/>
    <property type="match status" value="1"/>
</dbReference>
<dbReference type="SUPFAM" id="SSF53474">
    <property type="entry name" value="alpha/beta-Hydrolases"/>
    <property type="match status" value="1"/>
</dbReference>
<dbReference type="GO" id="GO:0016787">
    <property type="term" value="F:hydrolase activity"/>
    <property type="evidence" value="ECO:0007669"/>
    <property type="project" value="InterPro"/>
</dbReference>
<dbReference type="PANTHER" id="PTHR23024:SF24">
    <property type="entry name" value="ALPHA_BETA HYDROLASE FOLD-3 DOMAIN-CONTAINING PROTEIN"/>
    <property type="match status" value="1"/>
</dbReference>
<evidence type="ECO:0000259" key="1">
    <source>
        <dbReference type="Pfam" id="PF07859"/>
    </source>
</evidence>
<sequence length="462" mass="50680">MPPHYELTGAAEDPTKFAQQTLNTIKASRFKKGVGGDDSDGEPTALGSALASILDLQLLGYPAWVVVGIIASTSILLYSLYQLTCLVWYPGRPTRAEIRPNVTQSIFSNPNISFADRAIQFFFPLLLAVSGLCWEGEGDEKTGPTPEMIEAVRKQAQGLSEMGYNPVVPDMSYEVTTVKIKSCDVLLHTPVPFDPSLKFERLPPLIVWCHGGGLTVGGSRDASLADFMRLLTQHNMCAGDTVPPMFASVNYRLAPEHKFPVPIEDVYEVLKFYAEGMGKTHSSMHVAGVSAGAYLALTAMKRAVEGNIKIDSVFAQEPMMEFTGEHESEFVNAYTRTCPPRWLKWCWDVYKEGIQDCDVYTGLNESGWWKKLGKNKDAPRFVVSVGSGDPMCGAAERLIGFMKDGTGLNVETFKTRASHACAVCDGATSEKIVNAFADNIFGDRKEADDAEDEEDSDDSFDE</sequence>
<reference evidence="3" key="1">
    <citation type="journal article" date="2023" name="Commun. Biol.">
        <title>Genome analysis of Parmales, the sister group of diatoms, reveals the evolutionary specialization of diatoms from phago-mixotrophs to photoautotrophs.</title>
        <authorList>
            <person name="Ban H."/>
            <person name="Sato S."/>
            <person name="Yoshikawa S."/>
            <person name="Yamada K."/>
            <person name="Nakamura Y."/>
            <person name="Ichinomiya M."/>
            <person name="Sato N."/>
            <person name="Blanc-Mathieu R."/>
            <person name="Endo H."/>
            <person name="Kuwata A."/>
            <person name="Ogata H."/>
        </authorList>
    </citation>
    <scope>NUCLEOTIDE SEQUENCE [LARGE SCALE GENOMIC DNA]</scope>
    <source>
        <strain evidence="3">NIES 3699</strain>
    </source>
</reference>
<evidence type="ECO:0000313" key="2">
    <source>
        <dbReference type="EMBL" id="GMI08211.1"/>
    </source>
</evidence>
<dbReference type="Gene3D" id="3.40.50.1820">
    <property type="entry name" value="alpha/beta hydrolase"/>
    <property type="match status" value="1"/>
</dbReference>
<feature type="domain" description="Alpha/beta hydrolase fold-3" evidence="1">
    <location>
        <begin position="206"/>
        <end position="410"/>
    </location>
</feature>
<protein>
    <recommendedName>
        <fullName evidence="1">Alpha/beta hydrolase fold-3 domain-containing protein</fullName>
    </recommendedName>
</protein>
<name>A0A9W7CKZ5_9STRA</name>
<comment type="caution">
    <text evidence="2">The sequence shown here is derived from an EMBL/GenBank/DDBJ whole genome shotgun (WGS) entry which is preliminary data.</text>
</comment>
<gene>
    <name evidence="2" type="ORF">TrVE_jg3195</name>
</gene>
<dbReference type="InterPro" id="IPR029058">
    <property type="entry name" value="AB_hydrolase_fold"/>
</dbReference>